<dbReference type="GeneID" id="85491398"/>
<keyword evidence="1" id="KW-0732">Signal</keyword>
<organism evidence="2 3">
    <name type="scientific">Cutaneotrichosporon cavernicola</name>
    <dbReference type="NCBI Taxonomy" id="279322"/>
    <lineage>
        <taxon>Eukaryota</taxon>
        <taxon>Fungi</taxon>
        <taxon>Dikarya</taxon>
        <taxon>Basidiomycota</taxon>
        <taxon>Agaricomycotina</taxon>
        <taxon>Tremellomycetes</taxon>
        <taxon>Trichosporonales</taxon>
        <taxon>Trichosporonaceae</taxon>
        <taxon>Cutaneotrichosporon</taxon>
    </lineage>
</organism>
<dbReference type="AlphaFoldDB" id="A0AA48I7B3"/>
<dbReference type="PANTHER" id="PTHR23020:SF41">
    <property type="entry name" value="AMINOGLYCOSIDE PHOSPHOTRANSFERASE DOMAIN-CONTAINING PROTEIN"/>
    <property type="match status" value="1"/>
</dbReference>
<dbReference type="SUPFAM" id="SSF56112">
    <property type="entry name" value="Protein kinase-like (PK-like)"/>
    <property type="match status" value="1"/>
</dbReference>
<feature type="signal peptide" evidence="1">
    <location>
        <begin position="1"/>
        <end position="20"/>
    </location>
</feature>
<name>A0AA48I7B3_9TREE</name>
<keyword evidence="3" id="KW-1185">Reference proteome</keyword>
<evidence type="ECO:0008006" key="4">
    <source>
        <dbReference type="Google" id="ProtNLM"/>
    </source>
</evidence>
<accession>A0AA48I7B3</accession>
<dbReference type="Pfam" id="PF02958">
    <property type="entry name" value="EcKL"/>
    <property type="match status" value="1"/>
</dbReference>
<gene>
    <name evidence="2" type="ORF">CcaverHIS019_0102450</name>
</gene>
<dbReference type="Proteomes" id="UP001233271">
    <property type="component" value="Chromosome 1"/>
</dbReference>
<reference evidence="2" key="1">
    <citation type="journal article" date="2023" name="BMC Genomics">
        <title>Chromosome-level genome assemblies of Cutaneotrichosporon spp. (Trichosporonales, Basidiomycota) reveal imbalanced evolution between nucleotide sequences and chromosome synteny.</title>
        <authorList>
            <person name="Kobayashi Y."/>
            <person name="Kayamori A."/>
            <person name="Aoki K."/>
            <person name="Shiwa Y."/>
            <person name="Matsutani M."/>
            <person name="Fujita N."/>
            <person name="Sugita T."/>
            <person name="Iwasaki W."/>
            <person name="Tanaka N."/>
            <person name="Takashima M."/>
        </authorList>
    </citation>
    <scope>NUCLEOTIDE SEQUENCE</scope>
    <source>
        <strain evidence="2">HIS019</strain>
    </source>
</reference>
<evidence type="ECO:0000313" key="2">
    <source>
        <dbReference type="EMBL" id="BEI87527.1"/>
    </source>
</evidence>
<protein>
    <recommendedName>
        <fullName evidence="4">Aminoglycoside phosphotransferase domain-containing protein</fullName>
    </recommendedName>
</protein>
<dbReference type="InterPro" id="IPR052961">
    <property type="entry name" value="Oxido-Kinase-like_Enzymes"/>
</dbReference>
<feature type="chain" id="PRO_5041211354" description="Aminoglycoside phosphotransferase domain-containing protein" evidence="1">
    <location>
        <begin position="21"/>
        <end position="375"/>
    </location>
</feature>
<dbReference type="InterPro" id="IPR011009">
    <property type="entry name" value="Kinase-like_dom_sf"/>
</dbReference>
<dbReference type="Gene3D" id="3.90.1200.10">
    <property type="match status" value="1"/>
</dbReference>
<dbReference type="RefSeq" id="XP_060452793.1">
    <property type="nucleotide sequence ID" value="XM_060598178.1"/>
</dbReference>
<evidence type="ECO:0000313" key="3">
    <source>
        <dbReference type="Proteomes" id="UP001233271"/>
    </source>
</evidence>
<dbReference type="EMBL" id="AP028212">
    <property type="protein sequence ID" value="BEI87527.1"/>
    <property type="molecule type" value="Genomic_DNA"/>
</dbReference>
<sequence length="375" mass="41787">MLSWLGLGLVSCTPLQTLWAGYGHIVSITARSPSSHETTRLVLKLISLPPGNDEGHLRKMLSYEVEQEFYTTIAPSLPQNVAVAHCLASTHDMAGRPGSENLHGVMAMLLTDLRPDFPIAGSKRGLLPPRAVYAALDWLARFHSHSARGVEDMESYLLPPLEEADRRKKGLGGSKLWLNGGYTYLATRRGELAELADSDSEWNTALCSPDKEIGRNVADAVAAVLTPRGRTSESVIHGDVKSENLFTTRAGDKVAFFDFQYVGLGLGVCDLAKLFTCSVPEEMLADSVPHLLGMQSGERGLLERYRATLIEKRGEGGYEWEEMVRHWETALVDWCRFQASWGFWGNTEWLEARVRHILADAGWRTWLKNELQYTK</sequence>
<evidence type="ECO:0000256" key="1">
    <source>
        <dbReference type="SAM" id="SignalP"/>
    </source>
</evidence>
<dbReference type="PANTHER" id="PTHR23020">
    <property type="entry name" value="UNCHARACTERIZED NUCLEAR HORMONE RECEPTOR-RELATED"/>
    <property type="match status" value="1"/>
</dbReference>
<dbReference type="InterPro" id="IPR004119">
    <property type="entry name" value="EcKL"/>
</dbReference>
<proteinExistence type="predicted"/>
<dbReference type="KEGG" id="ccac:CcaHIS019_0102450"/>